<evidence type="ECO:0000256" key="6">
    <source>
        <dbReference type="ARBA" id="ARBA00034494"/>
    </source>
</evidence>
<feature type="domain" description="HECT" evidence="11">
    <location>
        <begin position="3180"/>
        <end position="3515"/>
    </location>
</feature>
<feature type="compositionally biased region" description="Acidic residues" evidence="9">
    <location>
        <begin position="2086"/>
        <end position="2101"/>
    </location>
</feature>
<feature type="region of interest" description="Disordered" evidence="9">
    <location>
        <begin position="2386"/>
        <end position="2478"/>
    </location>
</feature>
<evidence type="ECO:0000259" key="11">
    <source>
        <dbReference type="PROSITE" id="PS50237"/>
    </source>
</evidence>
<keyword evidence="13" id="KW-1185">Reference proteome</keyword>
<feature type="region of interest" description="Disordered" evidence="9">
    <location>
        <begin position="1968"/>
        <end position="2143"/>
    </location>
</feature>
<evidence type="ECO:0000256" key="8">
    <source>
        <dbReference type="SAM" id="Coils"/>
    </source>
</evidence>
<dbReference type="Pfam" id="PF22562">
    <property type="entry name" value="UBA_7"/>
    <property type="match status" value="1"/>
</dbReference>
<dbReference type="GO" id="GO:0006511">
    <property type="term" value="P:ubiquitin-dependent protein catabolic process"/>
    <property type="evidence" value="ECO:0007669"/>
    <property type="project" value="TreeGrafter"/>
</dbReference>
<feature type="compositionally biased region" description="Gly residues" evidence="9">
    <location>
        <begin position="2192"/>
        <end position="2201"/>
    </location>
</feature>
<keyword evidence="4" id="KW-0808">Transferase</keyword>
<dbReference type="Proteomes" id="UP001222932">
    <property type="component" value="Unassembled WGS sequence"/>
</dbReference>
<dbReference type="InterPro" id="IPR010314">
    <property type="entry name" value="E3_Ub_ligase_DUF913"/>
</dbReference>
<feature type="region of interest" description="Disordered" evidence="9">
    <location>
        <begin position="1663"/>
        <end position="1699"/>
    </location>
</feature>
<dbReference type="Pfam" id="PF14377">
    <property type="entry name" value="UBM"/>
    <property type="match status" value="2"/>
</dbReference>
<dbReference type="PANTHER" id="PTHR11254:SF67">
    <property type="entry name" value="E3 UBIQUITIN-PROTEIN LIGASE HUWE1"/>
    <property type="match status" value="1"/>
</dbReference>
<reference evidence="12" key="2">
    <citation type="submission" date="2023-06" db="EMBL/GenBank/DDBJ databases">
        <authorList>
            <person name="Kobayashi Y."/>
            <person name="Kayamori A."/>
            <person name="Aoki K."/>
            <person name="Shiwa Y."/>
            <person name="Fujita N."/>
            <person name="Sugita T."/>
            <person name="Iwasaki W."/>
            <person name="Tanaka N."/>
            <person name="Takashima M."/>
        </authorList>
    </citation>
    <scope>NUCLEOTIDE SEQUENCE</scope>
    <source>
        <strain evidence="12">HIS016</strain>
    </source>
</reference>
<dbReference type="GO" id="GO:0005737">
    <property type="term" value="C:cytoplasm"/>
    <property type="evidence" value="ECO:0007669"/>
    <property type="project" value="TreeGrafter"/>
</dbReference>
<evidence type="ECO:0000256" key="3">
    <source>
        <dbReference type="ARBA" id="ARBA00012485"/>
    </source>
</evidence>
<evidence type="ECO:0000313" key="13">
    <source>
        <dbReference type="Proteomes" id="UP001222932"/>
    </source>
</evidence>
<feature type="compositionally biased region" description="Acidic residues" evidence="9">
    <location>
        <begin position="2446"/>
        <end position="2475"/>
    </location>
</feature>
<dbReference type="InterPro" id="IPR009060">
    <property type="entry name" value="UBA-like_sf"/>
</dbReference>
<protein>
    <recommendedName>
        <fullName evidence="3">HECT-type E3 ubiquitin transferase</fullName>
        <ecNumber evidence="3">2.3.2.26</ecNumber>
    </recommendedName>
</protein>
<feature type="compositionally biased region" description="Basic and acidic residues" evidence="9">
    <location>
        <begin position="1674"/>
        <end position="1685"/>
    </location>
</feature>
<accession>A0AAD3YEE5</accession>
<dbReference type="Gene3D" id="3.90.1750.10">
    <property type="entry name" value="Hect, E3 ligase catalytic domains"/>
    <property type="match status" value="1"/>
</dbReference>
<dbReference type="SUPFAM" id="SSF48371">
    <property type="entry name" value="ARM repeat"/>
    <property type="match status" value="1"/>
</dbReference>
<keyword evidence="8" id="KW-0175">Coiled coil</keyword>
<dbReference type="FunFam" id="3.90.1750.10:FF:000003">
    <property type="entry name" value="E3 ubiquitin-protein ligase UPL1"/>
    <property type="match status" value="1"/>
</dbReference>
<feature type="compositionally biased region" description="Low complexity" evidence="9">
    <location>
        <begin position="1306"/>
        <end position="1319"/>
    </location>
</feature>
<dbReference type="Pfam" id="PF06012">
    <property type="entry name" value="DUF908"/>
    <property type="match status" value="1"/>
</dbReference>
<organism evidence="12 13">
    <name type="scientific">Cutaneotrichosporon spelunceum</name>
    <dbReference type="NCBI Taxonomy" id="1672016"/>
    <lineage>
        <taxon>Eukaryota</taxon>
        <taxon>Fungi</taxon>
        <taxon>Dikarya</taxon>
        <taxon>Basidiomycota</taxon>
        <taxon>Agaricomycotina</taxon>
        <taxon>Tremellomycetes</taxon>
        <taxon>Trichosporonales</taxon>
        <taxon>Trichosporonaceae</taxon>
        <taxon>Cutaneotrichosporon</taxon>
    </lineage>
</organism>
<feature type="compositionally biased region" description="Basic and acidic residues" evidence="9">
    <location>
        <begin position="733"/>
        <end position="750"/>
    </location>
</feature>
<dbReference type="CDD" id="cd00078">
    <property type="entry name" value="HECTc"/>
    <property type="match status" value="1"/>
</dbReference>
<dbReference type="EC" id="2.3.2.26" evidence="3"/>
<feature type="region of interest" description="Disordered" evidence="9">
    <location>
        <begin position="2559"/>
        <end position="2593"/>
    </location>
</feature>
<dbReference type="Gene3D" id="3.30.2160.10">
    <property type="entry name" value="Hect, E3 ligase catalytic domain"/>
    <property type="match status" value="1"/>
</dbReference>
<feature type="compositionally biased region" description="Acidic residues" evidence="9">
    <location>
        <begin position="1979"/>
        <end position="2010"/>
    </location>
</feature>
<gene>
    <name evidence="12" type="primary">TOM1</name>
    <name evidence="12" type="ORF">CspeluHIS016_0603390</name>
</gene>
<dbReference type="SUPFAM" id="SSF56204">
    <property type="entry name" value="Hect, E3 ligase catalytic domain"/>
    <property type="match status" value="1"/>
</dbReference>
<feature type="region of interest" description="Disordered" evidence="9">
    <location>
        <begin position="2182"/>
        <end position="2218"/>
    </location>
</feature>
<feature type="compositionally biased region" description="Basic and acidic residues" evidence="9">
    <location>
        <begin position="2386"/>
        <end position="2409"/>
    </location>
</feature>
<feature type="active site" description="Glycyl thioester intermediate" evidence="7">
    <location>
        <position position="3483"/>
    </location>
</feature>
<dbReference type="EMBL" id="BTCM01000006">
    <property type="protein sequence ID" value="GMK58897.1"/>
    <property type="molecule type" value="Genomic_DNA"/>
</dbReference>
<dbReference type="FunFam" id="3.30.2160.10:FF:000001">
    <property type="entry name" value="E3 ubiquitin-protein ligase NEDD4-like"/>
    <property type="match status" value="1"/>
</dbReference>
<evidence type="ECO:0000256" key="9">
    <source>
        <dbReference type="SAM" id="MobiDB-lite"/>
    </source>
</evidence>
<evidence type="ECO:0000313" key="12">
    <source>
        <dbReference type="EMBL" id="GMK58897.1"/>
    </source>
</evidence>
<comment type="pathway">
    <text evidence="2">Protein modification; protein ubiquitination.</text>
</comment>
<dbReference type="GO" id="GO:0005634">
    <property type="term" value="C:nucleus"/>
    <property type="evidence" value="ECO:0007669"/>
    <property type="project" value="TreeGrafter"/>
</dbReference>
<dbReference type="Pfam" id="PF00632">
    <property type="entry name" value="HECT"/>
    <property type="match status" value="1"/>
</dbReference>
<dbReference type="Pfam" id="PF06025">
    <property type="entry name" value="DUF913"/>
    <property type="match status" value="1"/>
</dbReference>
<dbReference type="SUPFAM" id="SSF46934">
    <property type="entry name" value="UBA-like"/>
    <property type="match status" value="1"/>
</dbReference>
<feature type="region of interest" description="Disordered" evidence="9">
    <location>
        <begin position="215"/>
        <end position="244"/>
    </location>
</feature>
<dbReference type="GO" id="GO:0000209">
    <property type="term" value="P:protein polyubiquitination"/>
    <property type="evidence" value="ECO:0007669"/>
    <property type="project" value="TreeGrafter"/>
</dbReference>
<feature type="compositionally biased region" description="Acidic residues" evidence="9">
    <location>
        <begin position="2110"/>
        <end position="2143"/>
    </location>
</feature>
<feature type="region of interest" description="Disordered" evidence="9">
    <location>
        <begin position="722"/>
        <end position="751"/>
    </location>
</feature>
<proteinExistence type="inferred from homology"/>
<evidence type="ECO:0000259" key="10">
    <source>
        <dbReference type="PROSITE" id="PS50030"/>
    </source>
</evidence>
<feature type="compositionally biased region" description="Acidic residues" evidence="9">
    <location>
        <begin position="2026"/>
        <end position="2075"/>
    </location>
</feature>
<feature type="region of interest" description="Disordered" evidence="9">
    <location>
        <begin position="1304"/>
        <end position="1382"/>
    </location>
</feature>
<feature type="compositionally biased region" description="Basic and acidic residues" evidence="9">
    <location>
        <begin position="2851"/>
        <end position="2862"/>
    </location>
</feature>
<dbReference type="InterPro" id="IPR000569">
    <property type="entry name" value="HECT_dom"/>
</dbReference>
<feature type="region of interest" description="Disordered" evidence="9">
    <location>
        <begin position="2851"/>
        <end position="2883"/>
    </location>
</feature>
<dbReference type="InterPro" id="IPR050409">
    <property type="entry name" value="E3_ubiq-protein_ligase"/>
</dbReference>
<evidence type="ECO:0000256" key="5">
    <source>
        <dbReference type="ARBA" id="ARBA00022786"/>
    </source>
</evidence>
<feature type="compositionally biased region" description="Polar residues" evidence="9">
    <location>
        <begin position="3542"/>
        <end position="3569"/>
    </location>
</feature>
<dbReference type="InterPro" id="IPR016024">
    <property type="entry name" value="ARM-type_fold"/>
</dbReference>
<name>A0AAD3YEE5_9TREE</name>
<comment type="similarity">
    <text evidence="6">Belongs to the UPL family. TOM1/PTR1 subfamily.</text>
</comment>
<dbReference type="SMART" id="SM00165">
    <property type="entry name" value="UBA"/>
    <property type="match status" value="1"/>
</dbReference>
<feature type="domain" description="UBA" evidence="10">
    <location>
        <begin position="1256"/>
        <end position="1296"/>
    </location>
</feature>
<dbReference type="PROSITE" id="PS50030">
    <property type="entry name" value="UBA"/>
    <property type="match status" value="1"/>
</dbReference>
<feature type="compositionally biased region" description="Low complexity" evidence="9">
    <location>
        <begin position="958"/>
        <end position="969"/>
    </location>
</feature>
<evidence type="ECO:0000256" key="4">
    <source>
        <dbReference type="ARBA" id="ARBA00022679"/>
    </source>
</evidence>
<evidence type="ECO:0000256" key="1">
    <source>
        <dbReference type="ARBA" id="ARBA00000885"/>
    </source>
</evidence>
<dbReference type="InterPro" id="IPR010309">
    <property type="entry name" value="E3_Ub_ligase_DUF908"/>
</dbReference>
<comment type="caution">
    <text evidence="12">The sequence shown here is derived from an EMBL/GenBank/DDBJ whole genome shotgun (WGS) entry which is preliminary data.</text>
</comment>
<feature type="region of interest" description="Disordered" evidence="9">
    <location>
        <begin position="937"/>
        <end position="969"/>
    </location>
</feature>
<evidence type="ECO:0000256" key="2">
    <source>
        <dbReference type="ARBA" id="ARBA00004906"/>
    </source>
</evidence>
<dbReference type="SMART" id="SM00119">
    <property type="entry name" value="HECTc"/>
    <property type="match status" value="1"/>
</dbReference>
<evidence type="ECO:0000256" key="7">
    <source>
        <dbReference type="PROSITE-ProRule" id="PRU00104"/>
    </source>
</evidence>
<keyword evidence="5 7" id="KW-0833">Ubl conjugation pathway</keyword>
<dbReference type="InterPro" id="IPR025527">
    <property type="entry name" value="HUWE1/Rev1_UBM"/>
</dbReference>
<dbReference type="FunFam" id="3.30.2410.10:FF:000009">
    <property type="entry name" value="Probable E3 ubiquitin-protein ligase HECTD2"/>
    <property type="match status" value="1"/>
</dbReference>
<sequence>MRPRKTQRKVVPPPPDVEALIARLKEASDEDIPSILRPLQIWCYPRGDMHSWVDITKKFIGILTCLRDAYGLGGGSKTACKIQLNAFTPKDKELILEILRFIRLLMENSTSRKLFDGYDVINDLLLTTDLDVLQAALYVLLRPLQQYSTQMPTSPELGYSIRARLLALTRGWDRLTLANCSLVEYASSSEPIELPDAAATLQIQFYQTPDPAAVPACSDPVKPTAPSNPLETPTRPTLASARSEQRMAVTPTAKAIAPAVDSSSVTVDLGNVVNTMGDDYLDRLAQTIEENRMEADDQLGALNRVRVVLLTDDLKTRRKLLSNRLLALACYLSFANENEVSAEVFLREPELVNEVADLLVPDDSVGDDVVASAILALDAASHDRPDVLSSINAHVSHGRVMSLLRSVAAKLVANEPVAHDTVDALMGLLAFINSLPSNGNQLIGAGLLPALLEMLDTKGERRAQYIPRACGLIESAYFTHQQALQAFMNADGLNALVGRIKAEVQMVAEAPLPEDTELFNRDSLIAYNTSPVKAELRSIYRMLQSTGGAEGFRNVVDTDLPKSLKRIMTNSDKFGTRNFSLAINIMATIVHNEPTSLGILQEAQLPQTLYEVLEEKMPDAFEVVYTLPNAIGAICLNAAGLEDTIKHFRVVENIIRVAITWNPDDFVERDTVHTIAQAIDELVRHHPTLRPHVRAAIVGLLKEAIEEGNAFKPTAKEVNDYAVDPNDVAPDMEVDKDIKDDQDKDNDKELITNPPLAKLTNVLKLFSVLLRNNNMCKEFIREDNGLGLLLSIAKLPCIPVRFSGTEIAVALPSAMRTISDHDQMLLSETLVSCIQRELAEIPELWKNGADCHSAWLSMTKTEDGTAADYALLRRVAALVFLFSTLTDYLSVSMSQSRAITQLIKAFGVTSGSTFMTDVGQLHRQCFIEHVLFKEVDTEEEKPAMSTNETEDSPRAEGSEPSAAAVEAAADAAPAEAAAQTSAPSVEFQALDKRPPTRVVTVKTIVTRMHAILTRFFKSAIRLIFNKRLPEPAHKTEATALANCIAEILIGHLKASAQVPQKQYAIDTVALGLTTILLFDERGADGSLCTTLFIPFDQKGGMGVMLDNVRRLIHGMDKFPTTSAEEQTQQQKDKVAQLVQGMRIATSVLSAYASPRSLVGSSQTHAIRQREQSLPVNQRFDPFNTFIRIRRDLLPVVQKVFMAEWLPHLPLHIMRTAISTLFEILAGKDEEMEVTIAVPEPASPLIREILQPRPPPTANPASVNQLVEMGFARRAAERALIRSRNNIASAADLLISMPHLFPEEPEAAAPAQAAEGGPAVEDADAPVPPSTGDAPVAEPAPTYVQPPGDDAPATATSGNQEEGSMEVDETDQAPSPTTMWEGQREELDKLRAVVKKDVKGRSIQLLDANEELVHDVLPAFGLGLGGITSILGCLDEAVKESPQRPAALSSRLRLLAVFARSKGPIELPADQCQHLKSVLEDLLSPNEPRPAFLASYLVAAESLLLMSTTIAETKLGDDAQQDIVKRVDLGNLPEFLVALCQSTLASDELSREEVMGSLRLAVILTRQRRDWVTTELLQHIVKHFKKPDSKVTGSYGYFTMLTRHAFDSKSSMQDRMRREVIEWMTAPRNKVTDVQHFVRQLRQMMYRDPNTFLDAVQEDTALVDPGPASSVYHLRGKDDSKDKASDADDESTDKDKKQTVSAAADPFVKSAFDSFENSPTMDFLVSELGATIQIVHQEEASRRAGTPYSESATQAYTYIAFLLAQLVELTGSYMSAKTSFMAAVRQGTVYGTGKGKAGFSAVLTDLVCGVTLSDVQESGGRETHDVRRVAVSSWATSLITSLCASVTYTPNGNHVPDDLVTVRKIVLDGIAKSLKDSTSPHLDANIRYGRLWALGQLIRRLLSQRTGVIPKPNDKTCLQLAKGMVEKNFVGLMTTTLSDIDLNYPNVSNVLESLLEALEHLTRVSNKWGKTENKPATGEEVGDNDESESSTPSEDEDDVSMAMSEAEEADPPDLYRNSALGILGGDFDVDDEDDDMDDDMEEDDDLMEVYDDEMDHDMDDDVDTDPSSDEDDDDDIDGHGSVMEGDWTTDDEEEGDEIDDEQADHVIDIGDGLEEVDVDDEAGVPWDDDDGHMDDEDGEGFDSEDEEGFMHADHFGGVDFDAEEEGMDDFDDEGGYDEIDMDPLGASHPAGGPSLGDGGGFWGWTEPARPSDGSSGRHRPLVDMDAAASSLFGFSSRNARTDNSQHPLLTQVRQQTALRPNNPFGPLSSLTELLASIETFAGQQAVAFVENILQRNRNHGAERIRVDLAHRQDGSFGLSIGGQSFTVPPPTRQLPNTAEEIQCEFEPRPTINRWQEEMALFPYTSQEQISRVVLHIINRLLPAAREASARDTERLRKEEEEEAERLRKEEEEAAAEAVKQREEEQAQAALVSLPESRPQTSQGSAVDIDEDIDMASDAGDSDVEDEDGDEEEEGLPEDSNRVTVTIHGREVDITDTGIDLEFLQALPESLRAEVVEHHLRERNLLMPGEAANVPESSSHIHSDFLDALPPDIRSEILQQETAEQSRRQRPPVDQSTTEPEAGGSGGIAPGTIRDLETEIRGTLRGDDLRDMLAHTIGLPPGLTRETTPKKLTGTTAATAERKPLQLLDKPGIWALLRLLFVRTPLREDYLFQTLVHLCQNVETRTELLNTLLSLVQDGTGDLPAVDRSFQQMSLRGLTATPKTHPTPSGKVAETPGAITTSLFADLQPEHVPTFIAQRCFNALQYIVHHNRQAVSYFLTEHELLVGLKKHSKKGKGKEKFLPQKQFPIVVLMSLLDRTELLKAPGMIESLTTLLATLTKPLTALQNWRNRVEKELSKPDKPAESEEQPTATASGTDAAPVAGINPSVEGTKAIEWKMERPMFPPAILRLVINGLTIGDQTSKTFSSTLMVMQHLSSIPDAKEVLVQELYTRSEQLGIVILGELEKLGKVLEDEKHEPNSMGMIDFSAHSSSQTQLLRLLKTIDYLHSPKSTSGRADDPAAARELYQSFGFGSLWKQLGDCLTLAEDRGITDQISSMLLPLVESLMVVCKYTRPPGELNPADMVSPVLSPTMAAQSSDLFLSFTTAHRKVLNSIVRSNPALLSGSFSLLVQNPRVLEFDNKRSWFFQRLKPKREQQAFHPLQLNVRRRYVFQDSFQALLHRSGDEVKYGKINVKFINEDGVDAGGVTREWYHVLAQQIFDADYALFEPCAADNQTYQPNKHSSINPDHLSYFKFVGRVIGKAIYDGRLLDAYFNRAFYKQILGRACDIRDLEAIDPEYHKSLQWMLENDITDVIDQEFTIEDESFGAKQIVELKPGGASIPVTEANKEEYVRLVCAYRLENSVKEQMAAFLTGFYEMIPRELVQIFEPEQLELLISGVNTFDVDELKNSTQMTGWKSTDVEVSWFWRALRSFSQEERARFLIFVTASSRVPLGGFEKLQGASGTQPFQIQRLYGKVGILPQASTCFNLLLLPQYESYEQLRERLLFAVTETEGFDGSSSNQPDDSIPMAREASDAVSKIHSTGPYVTSSSQPDESTPTASEASGSMSEIHSTGLSVDPTAAIVKELAELGNAINNMTTELQKLRSKVDAAASTLPKAVATGVVWAQATQAAQADSRHLP</sequence>
<feature type="region of interest" description="Disordered" evidence="9">
    <location>
        <begin position="3510"/>
        <end position="3569"/>
    </location>
</feature>
<dbReference type="Gene3D" id="3.30.2410.10">
    <property type="entry name" value="Hect, E3 ligase catalytic domain"/>
    <property type="match status" value="1"/>
</dbReference>
<comment type="catalytic activity">
    <reaction evidence="1">
        <text>S-ubiquitinyl-[E2 ubiquitin-conjugating enzyme]-L-cysteine + [acceptor protein]-L-lysine = [E2 ubiquitin-conjugating enzyme]-L-cysteine + N(6)-ubiquitinyl-[acceptor protein]-L-lysine.</text>
        <dbReference type="EC" id="2.3.2.26"/>
    </reaction>
</comment>
<feature type="coiled-coil region" evidence="8">
    <location>
        <begin position="3584"/>
        <end position="3611"/>
    </location>
</feature>
<dbReference type="GO" id="GO:0061630">
    <property type="term" value="F:ubiquitin protein ligase activity"/>
    <property type="evidence" value="ECO:0007669"/>
    <property type="project" value="UniProtKB-EC"/>
</dbReference>
<dbReference type="PROSITE" id="PS50237">
    <property type="entry name" value="HECT"/>
    <property type="match status" value="1"/>
</dbReference>
<dbReference type="InterPro" id="IPR035983">
    <property type="entry name" value="Hect_E3_ubiquitin_ligase"/>
</dbReference>
<feature type="compositionally biased region" description="Polar residues" evidence="9">
    <location>
        <begin position="225"/>
        <end position="242"/>
    </location>
</feature>
<dbReference type="InterPro" id="IPR015940">
    <property type="entry name" value="UBA"/>
</dbReference>
<reference evidence="12" key="1">
    <citation type="journal article" date="2023" name="BMC Genomics">
        <title>Chromosome-level genome assemblies of Cutaneotrichosporon spp. (Trichosporonales, Basidiomycota) reveal imbalanced evolution between nucleotide sequences and chromosome synteny.</title>
        <authorList>
            <person name="Kobayashi Y."/>
            <person name="Kayamori A."/>
            <person name="Aoki K."/>
            <person name="Shiwa Y."/>
            <person name="Matsutani M."/>
            <person name="Fujita N."/>
            <person name="Sugita T."/>
            <person name="Iwasaki W."/>
            <person name="Tanaka N."/>
            <person name="Takashima M."/>
        </authorList>
    </citation>
    <scope>NUCLEOTIDE SEQUENCE</scope>
    <source>
        <strain evidence="12">HIS016</strain>
    </source>
</reference>
<dbReference type="Gene3D" id="1.10.8.10">
    <property type="entry name" value="DNA helicase RuvA subunit, C-terminal domain"/>
    <property type="match status" value="1"/>
</dbReference>
<dbReference type="PANTHER" id="PTHR11254">
    <property type="entry name" value="HECT DOMAIN UBIQUITIN-PROTEIN LIGASE"/>
    <property type="match status" value="1"/>
</dbReference>